<reference evidence="4" key="1">
    <citation type="journal article" date="2017" name="Front. Cell. Infect. Microbiol.">
        <title>The Distinct Transcriptional Response of the Midgut of Amblyomma sculptum and Amblyomma aureolatum Ticks to Rickettsia rickettsii Correlates to Their Differences in Susceptibility to Infection.</title>
        <authorList>
            <person name="Martins L.A."/>
            <person name="Galletti M.F.B.M."/>
            <person name="Ribeiro J.M."/>
            <person name="Fujita A."/>
            <person name="Costa F.B."/>
            <person name="Labruna M.B."/>
            <person name="Daffre S."/>
            <person name="Fogaca A.C."/>
        </authorList>
    </citation>
    <scope>NUCLEOTIDE SEQUENCE</scope>
</reference>
<keyword evidence="1" id="KW-0175">Coiled coil</keyword>
<sequence>FRCSDCEVLVHLDETRFCSVEEAEGAEFMCRCCVLSGRLDRADAENSALASRVDTLERQLEVEKMENAALRERLARMEKKMNGNAIVNDNGGGNFKAGHVGGASSYESSGENLSQDGSKRKSYSQMVSKTPGSEGKEGKNVNPTKDVRIGDSRAPEKKHHSDNSKQASGVGSEGKSTQVLIAGDSNMRRCAGPIMERVKGDGRIEVGVFPGRTMNAVLQETARKLSENVAGRNLVMVAAGVNDVLNGDAAQVVERLAQGVEDMRAVAPRVQVVVCTVPELRGKNVQVERDVLTVNREIWRISREKGFEVVDINREVHRAGVGRGFGRDGIHFSGR</sequence>
<feature type="non-terminal residue" evidence="4">
    <location>
        <position position="335"/>
    </location>
</feature>
<dbReference type="AlphaFoldDB" id="A0A1E1X354"/>
<protein>
    <submittedName>
        <fullName evidence="4">Putative gdsl-like lipase/acylhydrolase family</fullName>
    </submittedName>
</protein>
<feature type="compositionally biased region" description="Basic and acidic residues" evidence="2">
    <location>
        <begin position="134"/>
        <end position="163"/>
    </location>
</feature>
<proteinExistence type="evidence at transcript level"/>
<feature type="domain" description="SGNH hydrolase-type esterase" evidence="3">
    <location>
        <begin position="209"/>
        <end position="333"/>
    </location>
</feature>
<feature type="compositionally biased region" description="Polar residues" evidence="2">
    <location>
        <begin position="164"/>
        <end position="176"/>
    </location>
</feature>
<organism evidence="4">
    <name type="scientific">Amblyomma aureolatum</name>
    <dbReference type="NCBI Taxonomy" id="187763"/>
    <lineage>
        <taxon>Eukaryota</taxon>
        <taxon>Metazoa</taxon>
        <taxon>Ecdysozoa</taxon>
        <taxon>Arthropoda</taxon>
        <taxon>Chelicerata</taxon>
        <taxon>Arachnida</taxon>
        <taxon>Acari</taxon>
        <taxon>Parasitiformes</taxon>
        <taxon>Ixodida</taxon>
        <taxon>Ixodoidea</taxon>
        <taxon>Ixodidae</taxon>
        <taxon>Amblyomminae</taxon>
        <taxon>Amblyomma</taxon>
    </lineage>
</organism>
<dbReference type="InterPro" id="IPR013830">
    <property type="entry name" value="SGNH_hydro"/>
</dbReference>
<name>A0A1E1X354_9ACAR</name>
<evidence type="ECO:0000256" key="1">
    <source>
        <dbReference type="SAM" id="Coils"/>
    </source>
</evidence>
<feature type="compositionally biased region" description="Polar residues" evidence="2">
    <location>
        <begin position="105"/>
        <end position="116"/>
    </location>
</feature>
<dbReference type="Gene3D" id="3.40.50.1110">
    <property type="entry name" value="SGNH hydrolase"/>
    <property type="match status" value="1"/>
</dbReference>
<feature type="region of interest" description="Disordered" evidence="2">
    <location>
        <begin position="98"/>
        <end position="176"/>
    </location>
</feature>
<feature type="non-terminal residue" evidence="4">
    <location>
        <position position="1"/>
    </location>
</feature>
<evidence type="ECO:0000259" key="3">
    <source>
        <dbReference type="Pfam" id="PF13472"/>
    </source>
</evidence>
<dbReference type="Pfam" id="PF13472">
    <property type="entry name" value="Lipase_GDSL_2"/>
    <property type="match status" value="1"/>
</dbReference>
<dbReference type="EMBL" id="GFAC01005514">
    <property type="protein sequence ID" value="JAT93674.1"/>
    <property type="molecule type" value="mRNA"/>
</dbReference>
<keyword evidence="4" id="KW-0378">Hydrolase</keyword>
<dbReference type="SUPFAM" id="SSF52266">
    <property type="entry name" value="SGNH hydrolase"/>
    <property type="match status" value="1"/>
</dbReference>
<dbReference type="GO" id="GO:0016787">
    <property type="term" value="F:hydrolase activity"/>
    <property type="evidence" value="ECO:0007669"/>
    <property type="project" value="UniProtKB-KW"/>
</dbReference>
<feature type="coiled-coil region" evidence="1">
    <location>
        <begin position="39"/>
        <end position="80"/>
    </location>
</feature>
<dbReference type="InterPro" id="IPR036514">
    <property type="entry name" value="SGNH_hydro_sf"/>
</dbReference>
<evidence type="ECO:0000313" key="4">
    <source>
        <dbReference type="EMBL" id="JAT93674.1"/>
    </source>
</evidence>
<accession>A0A1E1X354</accession>
<evidence type="ECO:0000256" key="2">
    <source>
        <dbReference type="SAM" id="MobiDB-lite"/>
    </source>
</evidence>